<organism evidence="1 2">
    <name type="scientific">Antrodiella citrinella</name>
    <dbReference type="NCBI Taxonomy" id="2447956"/>
    <lineage>
        <taxon>Eukaryota</taxon>
        <taxon>Fungi</taxon>
        <taxon>Dikarya</taxon>
        <taxon>Basidiomycota</taxon>
        <taxon>Agaricomycotina</taxon>
        <taxon>Agaricomycetes</taxon>
        <taxon>Polyporales</taxon>
        <taxon>Steccherinaceae</taxon>
        <taxon>Antrodiella</taxon>
    </lineage>
</organism>
<dbReference type="Proteomes" id="UP000308730">
    <property type="component" value="Unassembled WGS sequence"/>
</dbReference>
<evidence type="ECO:0000313" key="2">
    <source>
        <dbReference type="Proteomes" id="UP000308730"/>
    </source>
</evidence>
<comment type="caution">
    <text evidence="1">The sequence shown here is derived from an EMBL/GenBank/DDBJ whole genome shotgun (WGS) entry which is preliminary data.</text>
</comment>
<dbReference type="EMBL" id="SGPM01000404">
    <property type="protein sequence ID" value="THH23042.1"/>
    <property type="molecule type" value="Genomic_DNA"/>
</dbReference>
<gene>
    <name evidence="1" type="ORF">EUX98_g8137</name>
</gene>
<sequence length="294" mass="33079">MESSGPFSTHNSTLGHQVGASAKAGKVGKDNVAINCFFLDAEHNSTYDPFYLVLPKDEFNEPLGWLRDQVKTSLLAEHAFHADLPAIQFYTPMTRVTCEEVFEVAWLSSIEDIKKAAKRHSKCARISLEDFDADSIHFLVTAQAEPTTEDFSRLKTVKNSIEVRQATEPVAAEDDIDINCFFFSEHNSQHLTFPLTIARNKFTKPLQSLLGDVVTKLVDSHEFSARKATIRFYTLKTPFKAEAVDEEWFQSIEDIEAVAKSRQAATRIKTILGAVEDFDEEALHLLITAEKDTF</sequence>
<keyword evidence="2" id="KW-1185">Reference proteome</keyword>
<evidence type="ECO:0000313" key="1">
    <source>
        <dbReference type="EMBL" id="THH23042.1"/>
    </source>
</evidence>
<dbReference type="AlphaFoldDB" id="A0A4S4MC37"/>
<protein>
    <submittedName>
        <fullName evidence="1">Uncharacterized protein</fullName>
    </submittedName>
</protein>
<name>A0A4S4MC37_9APHY</name>
<reference evidence="1 2" key="1">
    <citation type="submission" date="2019-02" db="EMBL/GenBank/DDBJ databases">
        <title>Genome sequencing of the rare red list fungi Antrodiella citrinella (Flaviporus citrinellus).</title>
        <authorList>
            <person name="Buettner E."/>
            <person name="Kellner H."/>
        </authorList>
    </citation>
    <scope>NUCLEOTIDE SEQUENCE [LARGE SCALE GENOMIC DNA]</scope>
    <source>
        <strain evidence="1 2">DSM 108506</strain>
    </source>
</reference>
<accession>A0A4S4MC37</accession>
<proteinExistence type="predicted"/>